<sequence length="862" mass="95398">MRAGVCSVQQVLTADAASIVKQAVTLARRRGHAQVTPLHVASVMLASSSGLLRSACLRSHSHPLQCKALELCFNVALNRLPASSSSPLLAPHSSHPSLSNALVAAFKRAQAHQRRASIENQQQPILALKVEIEQLIISILHDPSVSRVMREAGFSSTQLRTNIEQAVSLDVCSQSPAVSSLSKESNNPPLILGTNVSQSSTFIQFGVTLNNPFDEAQEEDVKSLLDAFTSKRRRNTVVVGETLASAEGVVRGLMNKFERGDVPGDLRYVQFISLPLFSLRNLSKEEVEQKLVKLNCLLKSYVCRGVVLYLGDLKWVSEFESNYGERRNYCSPVEHIIMELGRMMCGIGDRGRMWLLGTATFQTYMRCKAGHPSLETIWELHPLTIPVGSLGLGLNLDSNLQGRFQSKASGDGTSWSLLQSGDKHLTCSTNCSDNFDKESQSIACSFRNGESTTTITTSTSSSLPSWLQKEKRRKIMDDQECVQVRDLCNKWNSFCSSVHKKAHSTEKALNFSSPSPSSTSISSYDQCSPNLQQNHLSWPAIIEPKPPLKEHQFWISENVDEGLEPKFSMHIAERNFPIPDLLSNPNSSPNSASSSEAIEDGEGLYGFKELNAENLRILCNALERRVPWQKDIIPEIASTILECRSGTLRGKNKLKQREDKEETWLLFLGVDFQGKEKIAREIAKLVFGSPSKFISIGLSSLGSTRADSTEDFLSKQARDEPVGSYIEKFAEAVHENPHRVFFIEDVEQLDYSSQMGVKRGIESGRIQIAGGEAFSLEDAIIIFSCESFSSVSRASSPPPMGLKSEENEEKDRDNELEKRSPCVSLDLNLSAEDNQEYGQNSVADTGVLDSVDRQIIFKIQEL</sequence>
<dbReference type="InterPro" id="IPR027417">
    <property type="entry name" value="P-loop_NTPase"/>
</dbReference>
<proteinExistence type="inferred from homology"/>
<dbReference type="InterPro" id="IPR058680">
    <property type="entry name" value="NBD_SMAX1-like"/>
</dbReference>
<evidence type="ECO:0000259" key="5">
    <source>
        <dbReference type="PROSITE" id="PS51903"/>
    </source>
</evidence>
<organism evidence="6 7">
    <name type="scientific">Vitis vinifera</name>
    <name type="common">Grape</name>
    <dbReference type="NCBI Taxonomy" id="29760"/>
    <lineage>
        <taxon>Eukaryota</taxon>
        <taxon>Viridiplantae</taxon>
        <taxon>Streptophyta</taxon>
        <taxon>Embryophyta</taxon>
        <taxon>Tracheophyta</taxon>
        <taxon>Spermatophyta</taxon>
        <taxon>Magnoliopsida</taxon>
        <taxon>eudicotyledons</taxon>
        <taxon>Gunneridae</taxon>
        <taxon>Pentapetalae</taxon>
        <taxon>rosids</taxon>
        <taxon>Vitales</taxon>
        <taxon>Vitaceae</taxon>
        <taxon>Viteae</taxon>
        <taxon>Vitis</taxon>
    </lineage>
</organism>
<evidence type="ECO:0000256" key="1">
    <source>
        <dbReference type="ARBA" id="ARBA00008675"/>
    </source>
</evidence>
<name>A0A438D4E0_VITVI</name>
<evidence type="ECO:0000313" key="6">
    <source>
        <dbReference type="EMBL" id="RVW30301.1"/>
    </source>
</evidence>
<dbReference type="AlphaFoldDB" id="A0A438D4E0"/>
<dbReference type="SUPFAM" id="SSF52540">
    <property type="entry name" value="P-loop containing nucleoside triphosphate hydrolases"/>
    <property type="match status" value="1"/>
</dbReference>
<reference evidence="6 7" key="1">
    <citation type="journal article" date="2018" name="PLoS Genet.">
        <title>Population sequencing reveals clonal diversity and ancestral inbreeding in the grapevine cultivar Chardonnay.</title>
        <authorList>
            <person name="Roach M.J."/>
            <person name="Johnson D.L."/>
            <person name="Bohlmann J."/>
            <person name="van Vuuren H.J."/>
            <person name="Jones S.J."/>
            <person name="Pretorius I.S."/>
            <person name="Schmidt S.A."/>
            <person name="Borneman A.R."/>
        </authorList>
    </citation>
    <scope>NUCLEOTIDE SEQUENCE [LARGE SCALE GENOMIC DNA]</scope>
    <source>
        <strain evidence="7">cv. Chardonnay</strain>
        <tissue evidence="6">Leaf</tissue>
    </source>
</reference>
<dbReference type="PANTHER" id="PTHR43572:SF31">
    <property type="entry name" value="PROTEIN SMAX1-LIKE 3"/>
    <property type="match status" value="1"/>
</dbReference>
<comment type="similarity">
    <text evidence="1">Belongs to the ClpA/ClpB family.</text>
</comment>
<dbReference type="InterPro" id="IPR051650">
    <property type="entry name" value="SL_signaling_regulator"/>
</dbReference>
<dbReference type="Pfam" id="PF23569">
    <property type="entry name" value="NBD_SMAX1"/>
    <property type="match status" value="1"/>
</dbReference>
<gene>
    <name evidence="6" type="primary">SMXL3_3</name>
    <name evidence="6" type="ORF">CK203_094534</name>
</gene>
<feature type="domain" description="Clp R" evidence="5">
    <location>
        <begin position="8"/>
        <end position="170"/>
    </location>
</feature>
<protein>
    <submittedName>
        <fullName evidence="6">Protein SMAX1-like 3</fullName>
    </submittedName>
</protein>
<dbReference type="PROSITE" id="PS51903">
    <property type="entry name" value="CLP_R"/>
    <property type="match status" value="1"/>
</dbReference>
<comment type="caution">
    <text evidence="6">The sequence shown here is derived from an EMBL/GenBank/DDBJ whole genome shotgun (WGS) entry which is preliminary data.</text>
</comment>
<evidence type="ECO:0000256" key="3">
    <source>
        <dbReference type="PROSITE-ProRule" id="PRU01251"/>
    </source>
</evidence>
<dbReference type="Proteomes" id="UP000288805">
    <property type="component" value="Unassembled WGS sequence"/>
</dbReference>
<evidence type="ECO:0000256" key="2">
    <source>
        <dbReference type="ARBA" id="ARBA00022737"/>
    </source>
</evidence>
<dbReference type="EMBL" id="QGNW01001803">
    <property type="protein sequence ID" value="RVW30301.1"/>
    <property type="molecule type" value="Genomic_DNA"/>
</dbReference>
<dbReference type="Gene3D" id="3.40.50.300">
    <property type="entry name" value="P-loop containing nucleotide triphosphate hydrolases"/>
    <property type="match status" value="2"/>
</dbReference>
<keyword evidence="2 3" id="KW-0677">Repeat</keyword>
<feature type="compositionally biased region" description="Basic and acidic residues" evidence="4">
    <location>
        <begin position="803"/>
        <end position="820"/>
    </location>
</feature>
<feature type="region of interest" description="Disordered" evidence="4">
    <location>
        <begin position="790"/>
        <end position="821"/>
    </location>
</feature>
<accession>A0A438D4E0</accession>
<dbReference type="SUPFAM" id="SSF81923">
    <property type="entry name" value="Double Clp-N motif"/>
    <property type="match status" value="1"/>
</dbReference>
<dbReference type="InterPro" id="IPR004176">
    <property type="entry name" value="Clp_R_N"/>
</dbReference>
<dbReference type="Pfam" id="PF02861">
    <property type="entry name" value="Clp_N"/>
    <property type="match status" value="1"/>
</dbReference>
<dbReference type="PANTHER" id="PTHR43572">
    <property type="entry name" value="CHAPERONE PROTEIN CLPD, CHLOROPLASTIC"/>
    <property type="match status" value="1"/>
</dbReference>
<evidence type="ECO:0000313" key="7">
    <source>
        <dbReference type="Proteomes" id="UP000288805"/>
    </source>
</evidence>
<dbReference type="Gene3D" id="1.10.1780.10">
    <property type="entry name" value="Clp, N-terminal domain"/>
    <property type="match status" value="1"/>
</dbReference>
<dbReference type="InterPro" id="IPR036628">
    <property type="entry name" value="Clp_N_dom_sf"/>
</dbReference>
<evidence type="ECO:0000256" key="4">
    <source>
        <dbReference type="SAM" id="MobiDB-lite"/>
    </source>
</evidence>